<sequence>MIIALNKPYGVLSQFNRNPDYPEQRTLGDVGVPPECLPVGRLDMDSEGLLLLTDEKGLEAKLMDPEMGHRRRYWVQVDGSPNQEVIQLIRSGGLNIRGHLTRKCRAQLLDAAPKLPERVPAVDGAADGRSQWLELELREGKNRQVRRMTAKVGFPTLRLWRQSIGDFELSDLAPGEWRVLSEFERSQLFRV</sequence>
<dbReference type="InterPro" id="IPR020103">
    <property type="entry name" value="PsdUridine_synth_cat_dom_sf"/>
</dbReference>
<evidence type="ECO:0000313" key="5">
    <source>
        <dbReference type="EMBL" id="MFD2159275.1"/>
    </source>
</evidence>
<dbReference type="InterPro" id="IPR000748">
    <property type="entry name" value="PsdUridine_synth_RsuA/RluB/E/F"/>
</dbReference>
<evidence type="ECO:0000256" key="3">
    <source>
        <dbReference type="RuleBase" id="RU003887"/>
    </source>
</evidence>
<dbReference type="PANTHER" id="PTHR47683">
    <property type="entry name" value="PSEUDOURIDINE SYNTHASE FAMILY PROTEIN-RELATED"/>
    <property type="match status" value="1"/>
</dbReference>
<dbReference type="PANTHER" id="PTHR47683:SF2">
    <property type="entry name" value="RNA-BINDING S4 DOMAIN-CONTAINING PROTEIN"/>
    <property type="match status" value="1"/>
</dbReference>
<feature type="domain" description="Pseudouridine synthase RsuA/RluA-like" evidence="4">
    <location>
        <begin position="2"/>
        <end position="150"/>
    </location>
</feature>
<dbReference type="Pfam" id="PF00849">
    <property type="entry name" value="PseudoU_synth_2"/>
    <property type="match status" value="1"/>
</dbReference>
<dbReference type="RefSeq" id="WP_377086828.1">
    <property type="nucleotide sequence ID" value="NZ_JBHSJL010000014.1"/>
</dbReference>
<dbReference type="PROSITE" id="PS01149">
    <property type="entry name" value="PSI_RSU"/>
    <property type="match status" value="1"/>
</dbReference>
<evidence type="ECO:0000259" key="4">
    <source>
        <dbReference type="Pfam" id="PF00849"/>
    </source>
</evidence>
<dbReference type="SUPFAM" id="SSF55120">
    <property type="entry name" value="Pseudouridine synthase"/>
    <property type="match status" value="1"/>
</dbReference>
<dbReference type="EC" id="5.4.99.-" evidence="3"/>
<evidence type="ECO:0000256" key="1">
    <source>
        <dbReference type="ARBA" id="ARBA00008348"/>
    </source>
</evidence>
<evidence type="ECO:0000313" key="6">
    <source>
        <dbReference type="Proteomes" id="UP001597389"/>
    </source>
</evidence>
<dbReference type="EMBL" id="JBHUJB010000042">
    <property type="protein sequence ID" value="MFD2159275.1"/>
    <property type="molecule type" value="Genomic_DNA"/>
</dbReference>
<dbReference type="Gene3D" id="3.30.70.1560">
    <property type="entry name" value="Alpha-L RNA-binding motif"/>
    <property type="match status" value="1"/>
</dbReference>
<name>A0ABW4ZBK2_9BACT</name>
<proteinExistence type="inferred from homology"/>
<dbReference type="NCBIfam" id="TIGR00093">
    <property type="entry name" value="pseudouridine synthase"/>
    <property type="match status" value="1"/>
</dbReference>
<gene>
    <name evidence="5" type="ORF">ACFSW8_10230</name>
</gene>
<organism evidence="5 6">
    <name type="scientific">Rubritalea tangerina</name>
    <dbReference type="NCBI Taxonomy" id="430798"/>
    <lineage>
        <taxon>Bacteria</taxon>
        <taxon>Pseudomonadati</taxon>
        <taxon>Verrucomicrobiota</taxon>
        <taxon>Verrucomicrobiia</taxon>
        <taxon>Verrucomicrobiales</taxon>
        <taxon>Rubritaleaceae</taxon>
        <taxon>Rubritalea</taxon>
    </lineage>
</organism>
<protein>
    <recommendedName>
        <fullName evidence="3">Pseudouridine synthase</fullName>
        <ecNumber evidence="3">5.4.99.-</ecNumber>
    </recommendedName>
</protein>
<accession>A0ABW4ZBK2</accession>
<dbReference type="Proteomes" id="UP001597389">
    <property type="component" value="Unassembled WGS sequence"/>
</dbReference>
<keyword evidence="6" id="KW-1185">Reference proteome</keyword>
<dbReference type="Gene3D" id="3.30.70.580">
    <property type="entry name" value="Pseudouridine synthase I, catalytic domain, N-terminal subdomain"/>
    <property type="match status" value="1"/>
</dbReference>
<comment type="similarity">
    <text evidence="1 3">Belongs to the pseudouridine synthase RsuA family.</text>
</comment>
<dbReference type="InterPro" id="IPR042092">
    <property type="entry name" value="PsdUridine_s_RsuA/RluB/E/F_cat"/>
</dbReference>
<dbReference type="InterPro" id="IPR020094">
    <property type="entry name" value="TruA/RsuA/RluB/E/F_N"/>
</dbReference>
<reference evidence="6" key="1">
    <citation type="journal article" date="2019" name="Int. J. Syst. Evol. Microbiol.">
        <title>The Global Catalogue of Microorganisms (GCM) 10K type strain sequencing project: providing services to taxonomists for standard genome sequencing and annotation.</title>
        <authorList>
            <consortium name="The Broad Institute Genomics Platform"/>
            <consortium name="The Broad Institute Genome Sequencing Center for Infectious Disease"/>
            <person name="Wu L."/>
            <person name="Ma J."/>
        </authorList>
    </citation>
    <scope>NUCLEOTIDE SEQUENCE [LARGE SCALE GENOMIC DNA]</scope>
    <source>
        <strain evidence="6">CCUG 57942</strain>
    </source>
</reference>
<evidence type="ECO:0000256" key="2">
    <source>
        <dbReference type="ARBA" id="ARBA00023235"/>
    </source>
</evidence>
<dbReference type="InterPro" id="IPR018496">
    <property type="entry name" value="PsdUridine_synth_RsuA/RluB_CS"/>
</dbReference>
<comment type="caution">
    <text evidence="5">The sequence shown here is derived from an EMBL/GenBank/DDBJ whole genome shotgun (WGS) entry which is preliminary data.</text>
</comment>
<dbReference type="InterPro" id="IPR006145">
    <property type="entry name" value="PsdUridine_synth_RsuA/RluA"/>
</dbReference>
<dbReference type="InterPro" id="IPR050343">
    <property type="entry name" value="RsuA_PseudoU_synthase"/>
</dbReference>
<keyword evidence="2 3" id="KW-0413">Isomerase</keyword>